<dbReference type="PANTHER" id="PTHR23519:SF1">
    <property type="entry name" value="AUTOPHAGY-RELATED PROTEIN 22"/>
    <property type="match status" value="1"/>
</dbReference>
<keyword evidence="8 9" id="KW-0472">Membrane</keyword>
<organism evidence="10 12">
    <name type="scientific">Rhizophagus clarus</name>
    <dbReference type="NCBI Taxonomy" id="94130"/>
    <lineage>
        <taxon>Eukaryota</taxon>
        <taxon>Fungi</taxon>
        <taxon>Fungi incertae sedis</taxon>
        <taxon>Mucoromycota</taxon>
        <taxon>Glomeromycotina</taxon>
        <taxon>Glomeromycetes</taxon>
        <taxon>Glomerales</taxon>
        <taxon>Glomeraceae</taxon>
        <taxon>Rhizophagus</taxon>
    </lineage>
</organism>
<evidence type="ECO:0000256" key="5">
    <source>
        <dbReference type="ARBA" id="ARBA00022692"/>
    </source>
</evidence>
<proteinExistence type="inferred from homology"/>
<comment type="subcellular location">
    <subcellularLocation>
        <location evidence="1">Endomembrane system</location>
        <topology evidence="1">Multi-pass membrane protein</topology>
    </subcellularLocation>
    <subcellularLocation>
        <location evidence="9">Vacuole membrane</location>
        <topology evidence="9">Multi-pass membrane protein</topology>
    </subcellularLocation>
</comment>
<comment type="caution">
    <text evidence="10">The sequence shown here is derived from an EMBL/GenBank/DDBJ whole genome shotgun (WGS) entry which is preliminary data.</text>
</comment>
<evidence type="ECO:0000256" key="3">
    <source>
        <dbReference type="ARBA" id="ARBA00022448"/>
    </source>
</evidence>
<feature type="transmembrane region" description="Helical" evidence="9">
    <location>
        <begin position="344"/>
        <end position="365"/>
    </location>
</feature>
<feature type="transmembrane region" description="Helical" evidence="9">
    <location>
        <begin position="99"/>
        <end position="122"/>
    </location>
</feature>
<dbReference type="STRING" id="94130.A0A2Z6QL49"/>
<dbReference type="Proteomes" id="UP000247702">
    <property type="component" value="Unassembled WGS sequence"/>
</dbReference>
<keyword evidence="7 9" id="KW-1133">Transmembrane helix</keyword>
<dbReference type="Proteomes" id="UP000615446">
    <property type="component" value="Unassembled WGS sequence"/>
</dbReference>
<feature type="transmembrane region" description="Helical" evidence="9">
    <location>
        <begin position="36"/>
        <end position="59"/>
    </location>
</feature>
<comment type="function">
    <text evidence="9">Vacuolar effluxer which mediate the efflux of amino acids resulting from autophagic degradation. The release of autophagic amino acids allows the maintenance of protein synthesis and viability during nitrogen starvation.</text>
</comment>
<feature type="transmembrane region" description="Helical" evidence="9">
    <location>
        <begin position="474"/>
        <end position="491"/>
    </location>
</feature>
<evidence type="ECO:0000256" key="1">
    <source>
        <dbReference type="ARBA" id="ARBA00004127"/>
    </source>
</evidence>
<dbReference type="PANTHER" id="PTHR23519">
    <property type="entry name" value="AUTOPHAGY-RELATED PROTEIN 22"/>
    <property type="match status" value="1"/>
</dbReference>
<dbReference type="InterPro" id="IPR024671">
    <property type="entry name" value="Atg22-like"/>
</dbReference>
<dbReference type="GO" id="GO:0032974">
    <property type="term" value="P:amino acid transmembrane export from vacuole"/>
    <property type="evidence" value="ECO:0007669"/>
    <property type="project" value="InterPro"/>
</dbReference>
<keyword evidence="12" id="KW-1185">Reference proteome</keyword>
<dbReference type="InterPro" id="IPR036259">
    <property type="entry name" value="MFS_trans_sf"/>
</dbReference>
<evidence type="ECO:0000313" key="11">
    <source>
        <dbReference type="EMBL" id="GES73060.1"/>
    </source>
</evidence>
<feature type="transmembrane region" description="Helical" evidence="9">
    <location>
        <begin position="251"/>
        <end position="273"/>
    </location>
</feature>
<dbReference type="InterPro" id="IPR044738">
    <property type="entry name" value="Atg22"/>
</dbReference>
<feature type="transmembrane region" description="Helical" evidence="9">
    <location>
        <begin position="158"/>
        <end position="183"/>
    </location>
</feature>
<feature type="transmembrane region" description="Helical" evidence="9">
    <location>
        <begin position="311"/>
        <end position="332"/>
    </location>
</feature>
<reference evidence="10 12" key="1">
    <citation type="submission" date="2017-11" db="EMBL/GenBank/DDBJ databases">
        <title>The genome of Rhizophagus clarus HR1 reveals common genetic basis of auxotrophy among arbuscular mycorrhizal fungi.</title>
        <authorList>
            <person name="Kobayashi Y."/>
        </authorList>
    </citation>
    <scope>NUCLEOTIDE SEQUENCE [LARGE SCALE GENOMIC DNA]</scope>
    <source>
        <strain evidence="10 12">HR1</strain>
    </source>
</reference>
<dbReference type="CDD" id="cd17483">
    <property type="entry name" value="MFS_Atg22_like"/>
    <property type="match status" value="1"/>
</dbReference>
<evidence type="ECO:0000256" key="7">
    <source>
        <dbReference type="ARBA" id="ARBA00022989"/>
    </source>
</evidence>
<keyword evidence="3 9" id="KW-0813">Transport</keyword>
<dbReference type="OrthoDB" id="192733at2759"/>
<dbReference type="Pfam" id="PF11700">
    <property type="entry name" value="ATG22"/>
    <property type="match status" value="1"/>
</dbReference>
<dbReference type="SUPFAM" id="SSF103473">
    <property type="entry name" value="MFS general substrate transporter"/>
    <property type="match status" value="1"/>
</dbReference>
<reference evidence="11" key="2">
    <citation type="submission" date="2019-10" db="EMBL/GenBank/DDBJ databases">
        <title>Conservation and host-specific expression of non-tandemly repeated heterogenous ribosome RNA gene in arbuscular mycorrhizal fungi.</title>
        <authorList>
            <person name="Maeda T."/>
            <person name="Kobayashi Y."/>
            <person name="Nakagawa T."/>
            <person name="Ezawa T."/>
            <person name="Yamaguchi K."/>
            <person name="Bino T."/>
            <person name="Nishimoto Y."/>
            <person name="Shigenobu S."/>
            <person name="Kawaguchi M."/>
        </authorList>
    </citation>
    <scope>NUCLEOTIDE SEQUENCE</scope>
    <source>
        <strain evidence="11">HR1</strain>
    </source>
</reference>
<feature type="transmembrane region" description="Helical" evidence="9">
    <location>
        <begin position="407"/>
        <end position="429"/>
    </location>
</feature>
<dbReference type="AlphaFoldDB" id="A0A2Z6QL49"/>
<keyword evidence="9" id="KW-0072">Autophagy</keyword>
<keyword evidence="4 9" id="KW-0926">Vacuole</keyword>
<protein>
    <recommendedName>
        <fullName evidence="9">Autophagy-related protein</fullName>
    </recommendedName>
</protein>
<dbReference type="EMBL" id="BEXD01000890">
    <property type="protein sequence ID" value="GBB90897.1"/>
    <property type="molecule type" value="Genomic_DNA"/>
</dbReference>
<dbReference type="GO" id="GO:0005774">
    <property type="term" value="C:vacuolar membrane"/>
    <property type="evidence" value="ECO:0007669"/>
    <property type="project" value="UniProtKB-SubCell"/>
</dbReference>
<evidence type="ECO:0000256" key="9">
    <source>
        <dbReference type="RuleBase" id="RU363073"/>
    </source>
</evidence>
<keyword evidence="6 9" id="KW-0029">Amino-acid transport</keyword>
<dbReference type="Gene3D" id="1.20.1250.20">
    <property type="entry name" value="MFS general substrate transporter like domains"/>
    <property type="match status" value="1"/>
</dbReference>
<keyword evidence="5 9" id="KW-0812">Transmembrane</keyword>
<sequence>MAEFIPEMEKDEEKLGVEIIKDDKEEPLTKKELGGWYMYSFACGVYDTAVIGLFLPVVLENLARQAGYKLDRVTPCDTTVTDDKCVVKFGAGYADTSSYSLYIVALSVLFQCFLFIGSSSLADHGANRKKFLMFYSYTGAIAVAFFALILKVGNQSEWYWIAGILTVISNCCFGAAYVFYLAYIPIYSRIHPKVLSLRKTNPSKEDLLKAQEDISTNLSAHSTSIGFVAGLLVIFVGLGIVLGLGSSDTGLQYAVSFGGGWWVVWLTVPLFLLKTHPRPPLPSTENVFLYPFKRTFKTILSAKKLWQTAKFLVAWFFLSDGINTIAPLAALFAKTNLEVDDKELIIVAIIVPLTAAIGIYCFRLIEKFFKLSIKTMILINSFLIFIVPVYVLLGFVLPFGLREKWEVWLFAVYFGLSLGSVQSYCQTLFSTLIPTGHENEFFSLYLITAKGSSWLGPLVTGAIADATHDTRNGFWFLAFSLLFPFLIFFTIDAEKGVNDAKDFARNETEENV</sequence>
<feature type="transmembrane region" description="Helical" evidence="9">
    <location>
        <begin position="134"/>
        <end position="152"/>
    </location>
</feature>
<name>A0A2Z6QL49_9GLOM</name>
<comment type="similarity">
    <text evidence="2 9">Belongs to the ATG22 family.</text>
</comment>
<accession>A0A2Z6QL49</accession>
<evidence type="ECO:0000256" key="2">
    <source>
        <dbReference type="ARBA" id="ARBA00006978"/>
    </source>
</evidence>
<evidence type="ECO:0000313" key="10">
    <source>
        <dbReference type="EMBL" id="GBB90897.1"/>
    </source>
</evidence>
<dbReference type="EMBL" id="BLAL01000005">
    <property type="protein sequence ID" value="GES73060.1"/>
    <property type="molecule type" value="Genomic_DNA"/>
</dbReference>
<evidence type="ECO:0000313" key="12">
    <source>
        <dbReference type="Proteomes" id="UP000247702"/>
    </source>
</evidence>
<gene>
    <name evidence="11" type="ORF">RCL2_000060100</name>
    <name evidence="10" type="ORF">RclHR1_00180035</name>
</gene>
<feature type="transmembrane region" description="Helical" evidence="9">
    <location>
        <begin position="377"/>
        <end position="401"/>
    </location>
</feature>
<evidence type="ECO:0000256" key="6">
    <source>
        <dbReference type="ARBA" id="ARBA00022970"/>
    </source>
</evidence>
<dbReference type="InterPro" id="IPR050495">
    <property type="entry name" value="ATG22/LtaA_families"/>
</dbReference>
<evidence type="ECO:0000256" key="8">
    <source>
        <dbReference type="ARBA" id="ARBA00023136"/>
    </source>
</evidence>
<dbReference type="GO" id="GO:0012505">
    <property type="term" value="C:endomembrane system"/>
    <property type="evidence" value="ECO:0007669"/>
    <property type="project" value="UniProtKB-SubCell"/>
</dbReference>
<dbReference type="GO" id="GO:0006914">
    <property type="term" value="P:autophagy"/>
    <property type="evidence" value="ECO:0007669"/>
    <property type="project" value="UniProtKB-KW"/>
</dbReference>
<evidence type="ECO:0000256" key="4">
    <source>
        <dbReference type="ARBA" id="ARBA00022554"/>
    </source>
</evidence>
<feature type="transmembrane region" description="Helical" evidence="9">
    <location>
        <begin position="441"/>
        <end position="462"/>
    </location>
</feature>
<feature type="transmembrane region" description="Helical" evidence="9">
    <location>
        <begin position="225"/>
        <end position="245"/>
    </location>
</feature>